<protein>
    <submittedName>
        <fullName evidence="8">KRTCAP2-like protein</fullName>
    </submittedName>
    <submittedName>
        <fullName evidence="7">Protein KRTCAP2 -like protein</fullName>
    </submittedName>
</protein>
<feature type="transmembrane region" description="Helical" evidence="6">
    <location>
        <begin position="40"/>
        <end position="60"/>
    </location>
</feature>
<evidence type="ECO:0000256" key="6">
    <source>
        <dbReference type="SAM" id="Phobius"/>
    </source>
</evidence>
<keyword evidence="5 6" id="KW-0472">Membrane</keyword>
<comment type="subcellular location">
    <subcellularLocation>
        <location evidence="1">Membrane</location>
        <topology evidence="1">Multi-pass membrane protein</topology>
    </subcellularLocation>
</comment>
<feature type="transmembrane region" description="Helical" evidence="6">
    <location>
        <begin position="80"/>
        <end position="103"/>
    </location>
</feature>
<dbReference type="Pfam" id="PF09775">
    <property type="entry name" value="Keratin_assoc"/>
    <property type="match status" value="1"/>
</dbReference>
<keyword evidence="4 6" id="KW-1133">Transmembrane helix</keyword>
<dbReference type="InterPro" id="IPR018614">
    <property type="entry name" value="KRTCAP2"/>
</dbReference>
<evidence type="ECO:0000313" key="11">
    <source>
        <dbReference type="Proteomes" id="UP000616769"/>
    </source>
</evidence>
<dbReference type="EMBL" id="JXLN01000699">
    <property type="protein sequence ID" value="KPL99568.1"/>
    <property type="molecule type" value="Genomic_DNA"/>
</dbReference>
<comment type="similarity">
    <text evidence="2">Belongs to the KRTCAP2 family.</text>
</comment>
<dbReference type="VEuPathDB" id="VectorBase:SSCA006928"/>
<evidence type="ECO:0000313" key="10">
    <source>
        <dbReference type="Proteomes" id="UP000070412"/>
    </source>
</evidence>
<reference evidence="8 11" key="1">
    <citation type="journal article" date="2015" name="Parasit. Vectors">
        <title>Draft genome of the scabies mite.</title>
        <authorList>
            <person name="Rider S.D.Jr."/>
            <person name="Morgan M.S."/>
            <person name="Arlian L.G."/>
        </authorList>
    </citation>
    <scope>NUCLEOTIDE SEQUENCE [LARGE SCALE GENOMIC DNA]</scope>
    <source>
        <strain evidence="8">Arlian Lab</strain>
    </source>
</reference>
<evidence type="ECO:0000313" key="8">
    <source>
        <dbReference type="EMBL" id="KPL99568.1"/>
    </source>
</evidence>
<evidence type="ECO:0000256" key="2">
    <source>
        <dbReference type="ARBA" id="ARBA00007279"/>
    </source>
</evidence>
<evidence type="ECO:0000256" key="1">
    <source>
        <dbReference type="ARBA" id="ARBA00004141"/>
    </source>
</evidence>
<evidence type="ECO:0000256" key="4">
    <source>
        <dbReference type="ARBA" id="ARBA00022989"/>
    </source>
</evidence>
<dbReference type="EMBL" id="WVUK01000065">
    <property type="protein sequence ID" value="KAF7488788.1"/>
    <property type="molecule type" value="Genomic_DNA"/>
</dbReference>
<gene>
    <name evidence="8" type="ORF">QR98_0004190</name>
    <name evidence="7" type="ORF">SSS_8397</name>
</gene>
<dbReference type="OrthoDB" id="1111004at2759"/>
<dbReference type="EnsemblMetazoa" id="SSS_8397s_mrna">
    <property type="protein sequence ID" value="KAF7488788.1"/>
    <property type="gene ID" value="SSS_8397"/>
</dbReference>
<reference evidence="7" key="3">
    <citation type="submission" date="2020-01" db="EMBL/GenBank/DDBJ databases">
        <authorList>
            <person name="Korhonen P.K.K."/>
            <person name="Guangxu M.G."/>
            <person name="Wang T.W."/>
            <person name="Stroehlein A.J.S."/>
            <person name="Young N.D."/>
            <person name="Ang C.-S.A."/>
            <person name="Fernando D.W.F."/>
            <person name="Lu H.L."/>
            <person name="Taylor S.T."/>
            <person name="Ehtesham M.E.M."/>
            <person name="Najaraj S.H.N."/>
            <person name="Harsha G.H.G."/>
            <person name="Madugundu A.M."/>
            <person name="Renuse S.R."/>
            <person name="Holt D.H."/>
            <person name="Pandey A.P."/>
            <person name="Papenfuss A.P."/>
            <person name="Gasser R.B.G."/>
            <person name="Fischer K.F."/>
        </authorList>
    </citation>
    <scope>NUCLEOTIDE SEQUENCE</scope>
    <source>
        <strain evidence="7">SSS_KF_BRIS2020</strain>
    </source>
</reference>
<keyword evidence="10" id="KW-1185">Reference proteome</keyword>
<evidence type="ECO:0000256" key="3">
    <source>
        <dbReference type="ARBA" id="ARBA00022692"/>
    </source>
</evidence>
<dbReference type="PANTHER" id="PTHR32001">
    <property type="entry name" value="KERATINOCYTE-ASSOCIATED PROTEIN 2"/>
    <property type="match status" value="1"/>
</dbReference>
<accession>A0A131ZTJ4</accession>
<evidence type="ECO:0000256" key="5">
    <source>
        <dbReference type="ARBA" id="ARBA00023136"/>
    </source>
</evidence>
<reference evidence="9" key="4">
    <citation type="submission" date="2022-06" db="UniProtKB">
        <authorList>
            <consortium name="EnsemblMetazoa"/>
        </authorList>
    </citation>
    <scope>IDENTIFICATION</scope>
</reference>
<dbReference type="GO" id="GO:0016020">
    <property type="term" value="C:membrane"/>
    <property type="evidence" value="ECO:0007669"/>
    <property type="project" value="UniProtKB-SubCell"/>
</dbReference>
<feature type="transmembrane region" description="Helical" evidence="6">
    <location>
        <begin position="6"/>
        <end position="28"/>
    </location>
</feature>
<organism evidence="8 11">
    <name type="scientific">Sarcoptes scabiei</name>
    <name type="common">Itch mite</name>
    <name type="synonym">Acarus scabiei</name>
    <dbReference type="NCBI Taxonomy" id="52283"/>
    <lineage>
        <taxon>Eukaryota</taxon>
        <taxon>Metazoa</taxon>
        <taxon>Ecdysozoa</taxon>
        <taxon>Arthropoda</taxon>
        <taxon>Chelicerata</taxon>
        <taxon>Arachnida</taxon>
        <taxon>Acari</taxon>
        <taxon>Acariformes</taxon>
        <taxon>Sarcoptiformes</taxon>
        <taxon>Astigmata</taxon>
        <taxon>Psoroptidia</taxon>
        <taxon>Sarcoptoidea</taxon>
        <taxon>Sarcoptidae</taxon>
        <taxon>Sarcoptinae</taxon>
        <taxon>Sarcoptes</taxon>
    </lineage>
</organism>
<keyword evidence="3 6" id="KW-0812">Transmembrane</keyword>
<evidence type="ECO:0000313" key="9">
    <source>
        <dbReference type="EnsemblMetazoa" id="KAF7488788.1"/>
    </source>
</evidence>
<dbReference type="Proteomes" id="UP000070412">
    <property type="component" value="Unassembled WGS sequence"/>
</dbReference>
<evidence type="ECO:0000313" key="7">
    <source>
        <dbReference type="EMBL" id="KAF7488788.1"/>
    </source>
</evidence>
<dbReference type="PANTHER" id="PTHR32001:SF1">
    <property type="entry name" value="KERATINOCYTE-ASSOCIATED PROTEIN 2"/>
    <property type="match status" value="1"/>
</dbReference>
<dbReference type="Proteomes" id="UP000616769">
    <property type="component" value="Unassembled WGS sequence"/>
</dbReference>
<proteinExistence type="inferred from homology"/>
<sequence length="111" mass="12411">MIPIRLAITVGQSCFISTLLSLIVMAFMQVFRQYLISTKLTTLSAGYLGSLIFMLVLTSINNFEASMFGKHFQAKYFEVIISLSIAMFSSGLVHQVAATSWLVNPISRIFY</sequence>
<name>A0A131ZTJ4_SARSC</name>
<dbReference type="AlphaFoldDB" id="A0A131ZTJ4"/>
<reference evidence="10" key="2">
    <citation type="journal article" date="2020" name="PLoS Negl. Trop. Dis.">
        <title>High-quality nuclear genome for Sarcoptes scabiei-A critical resource for a neglected parasite.</title>
        <authorList>
            <person name="Korhonen P.K."/>
            <person name="Gasser R.B."/>
            <person name="Ma G."/>
            <person name="Wang T."/>
            <person name="Stroehlein A.J."/>
            <person name="Young N.D."/>
            <person name="Ang C.S."/>
            <person name="Fernando D.D."/>
            <person name="Lu H.C."/>
            <person name="Taylor S."/>
            <person name="Reynolds S.L."/>
            <person name="Mofiz E."/>
            <person name="Najaraj S.H."/>
            <person name="Gowda H."/>
            <person name="Madugundu A."/>
            <person name="Renuse S."/>
            <person name="Holt D."/>
            <person name="Pandey A."/>
            <person name="Papenfuss A.T."/>
            <person name="Fischer K."/>
        </authorList>
    </citation>
    <scope>NUCLEOTIDE SEQUENCE [LARGE SCALE GENOMIC DNA]</scope>
</reference>